<reference evidence="9" key="1">
    <citation type="journal article" date="2019" name="Int. J. Syst. Evol. Microbiol.">
        <title>The Global Catalogue of Microorganisms (GCM) 10K type strain sequencing project: providing services to taxonomists for standard genome sequencing and annotation.</title>
        <authorList>
            <consortium name="The Broad Institute Genomics Platform"/>
            <consortium name="The Broad Institute Genome Sequencing Center for Infectious Disease"/>
            <person name="Wu L."/>
            <person name="Ma J."/>
        </authorList>
    </citation>
    <scope>NUCLEOTIDE SEQUENCE [LARGE SCALE GENOMIC DNA]</scope>
    <source>
        <strain evidence="9">DT28</strain>
    </source>
</reference>
<dbReference type="Gene3D" id="3.30.565.10">
    <property type="entry name" value="Histidine kinase-like ATPase, C-terminal domain"/>
    <property type="match status" value="1"/>
</dbReference>
<dbReference type="InterPro" id="IPR036097">
    <property type="entry name" value="HisK_dim/P_sf"/>
</dbReference>
<comment type="catalytic activity">
    <reaction evidence="1">
        <text>ATP + protein L-histidine = ADP + protein N-phospho-L-histidine.</text>
        <dbReference type="EC" id="2.7.13.3"/>
    </reaction>
</comment>
<keyword evidence="4" id="KW-0808">Transferase</keyword>
<evidence type="ECO:0000256" key="2">
    <source>
        <dbReference type="ARBA" id="ARBA00012438"/>
    </source>
</evidence>
<dbReference type="PANTHER" id="PTHR45436">
    <property type="entry name" value="SENSOR HISTIDINE KINASE YKOH"/>
    <property type="match status" value="1"/>
</dbReference>
<dbReference type="Proteomes" id="UP001595962">
    <property type="component" value="Unassembled WGS sequence"/>
</dbReference>
<dbReference type="InterPro" id="IPR003661">
    <property type="entry name" value="HisK_dim/P_dom"/>
</dbReference>
<comment type="caution">
    <text evidence="8">The sequence shown here is derived from an EMBL/GenBank/DDBJ whole genome shotgun (WGS) entry which is preliminary data.</text>
</comment>
<organism evidence="8 9">
    <name type="scientific">Rheinheimera marina</name>
    <dbReference type="NCBI Taxonomy" id="1774958"/>
    <lineage>
        <taxon>Bacteria</taxon>
        <taxon>Pseudomonadati</taxon>
        <taxon>Pseudomonadota</taxon>
        <taxon>Gammaproteobacteria</taxon>
        <taxon>Chromatiales</taxon>
        <taxon>Chromatiaceae</taxon>
        <taxon>Rheinheimera</taxon>
    </lineage>
</organism>
<dbReference type="RefSeq" id="WP_377331933.1">
    <property type="nucleotide sequence ID" value="NZ_JBHSGB010000004.1"/>
</dbReference>
<keyword evidence="3" id="KW-0597">Phosphoprotein</keyword>
<name>A0ABV9JIH1_9GAMM</name>
<dbReference type="InterPro" id="IPR050428">
    <property type="entry name" value="TCS_sensor_his_kinase"/>
</dbReference>
<evidence type="ECO:0000259" key="7">
    <source>
        <dbReference type="PROSITE" id="PS50109"/>
    </source>
</evidence>
<evidence type="ECO:0000256" key="6">
    <source>
        <dbReference type="SAM" id="Phobius"/>
    </source>
</evidence>
<sequence length="428" mass="47389">MPDIRPIRSPHSIRVALLKLVTGLVLLLTLGYSLLVLVYAWVVEDNIFNRLVSEEAAYLQQHYQQSGMVNPPRPAFMQLYQGWQALPETLYQSYLREPMRVEYRLEEGKTVHLQVLQLGGQPYVLLADVAAFEVSRELSPLLAGALLLLLLLCLLVVLPVALLLARQITDPVLRLATAVQDPALPVLAPGFASQFPKNEIGTLAQAIADNQQFLQQALSRESNFTKDISHEIRTPLSVLKNLLSDPSAGTALSVPEQQAFAQAVLTLEQTNETLLALARAESVPQQRFNLTELLEQTLLQNFALNHSDAGQRLQLDLELAGEVWVVANPSLCQMLLQNLLTNLLQYASEPEVGIKLSAMQLVISNCFSLPLPSDPLRSGQRTTASKGIGQGLSLIQRICEVQHWQLQLADDGQKFEITIRFDANSTLV</sequence>
<evidence type="ECO:0000256" key="3">
    <source>
        <dbReference type="ARBA" id="ARBA00022553"/>
    </source>
</evidence>
<keyword evidence="6" id="KW-0472">Membrane</keyword>
<dbReference type="SUPFAM" id="SSF55874">
    <property type="entry name" value="ATPase domain of HSP90 chaperone/DNA topoisomerase II/histidine kinase"/>
    <property type="match status" value="1"/>
</dbReference>
<keyword evidence="6" id="KW-0812">Transmembrane</keyword>
<dbReference type="Gene3D" id="1.10.287.130">
    <property type="match status" value="1"/>
</dbReference>
<proteinExistence type="predicted"/>
<gene>
    <name evidence="8" type="ORF">ACFO3I_03935</name>
</gene>
<feature type="transmembrane region" description="Helical" evidence="6">
    <location>
        <begin position="20"/>
        <end position="42"/>
    </location>
</feature>
<dbReference type="CDD" id="cd00082">
    <property type="entry name" value="HisKA"/>
    <property type="match status" value="1"/>
</dbReference>
<dbReference type="SUPFAM" id="SSF47384">
    <property type="entry name" value="Homodimeric domain of signal transducing histidine kinase"/>
    <property type="match status" value="1"/>
</dbReference>
<evidence type="ECO:0000256" key="5">
    <source>
        <dbReference type="ARBA" id="ARBA00022777"/>
    </source>
</evidence>
<dbReference type="EMBL" id="JBHSGB010000004">
    <property type="protein sequence ID" value="MFC4654172.1"/>
    <property type="molecule type" value="Genomic_DNA"/>
</dbReference>
<keyword evidence="5" id="KW-0418">Kinase</keyword>
<dbReference type="Gene3D" id="6.10.340.10">
    <property type="match status" value="1"/>
</dbReference>
<protein>
    <recommendedName>
        <fullName evidence="2">histidine kinase</fullName>
        <ecNumber evidence="2">2.7.13.3</ecNumber>
    </recommendedName>
</protein>
<evidence type="ECO:0000313" key="8">
    <source>
        <dbReference type="EMBL" id="MFC4654172.1"/>
    </source>
</evidence>
<evidence type="ECO:0000256" key="1">
    <source>
        <dbReference type="ARBA" id="ARBA00000085"/>
    </source>
</evidence>
<feature type="transmembrane region" description="Helical" evidence="6">
    <location>
        <begin position="141"/>
        <end position="165"/>
    </location>
</feature>
<evidence type="ECO:0000256" key="4">
    <source>
        <dbReference type="ARBA" id="ARBA00022679"/>
    </source>
</evidence>
<dbReference type="InterPro" id="IPR036890">
    <property type="entry name" value="HATPase_C_sf"/>
</dbReference>
<evidence type="ECO:0000313" key="9">
    <source>
        <dbReference type="Proteomes" id="UP001595962"/>
    </source>
</evidence>
<dbReference type="PROSITE" id="PS50109">
    <property type="entry name" value="HIS_KIN"/>
    <property type="match status" value="1"/>
</dbReference>
<keyword evidence="6" id="KW-1133">Transmembrane helix</keyword>
<dbReference type="InterPro" id="IPR005467">
    <property type="entry name" value="His_kinase_dom"/>
</dbReference>
<accession>A0ABV9JIH1</accession>
<dbReference type="EC" id="2.7.13.3" evidence="2"/>
<dbReference type="PANTHER" id="PTHR45436:SF5">
    <property type="entry name" value="SENSOR HISTIDINE KINASE TRCS"/>
    <property type="match status" value="1"/>
</dbReference>
<feature type="domain" description="Histidine kinase" evidence="7">
    <location>
        <begin position="227"/>
        <end position="425"/>
    </location>
</feature>
<keyword evidence="9" id="KW-1185">Reference proteome</keyword>